<evidence type="ECO:0000313" key="10">
    <source>
        <dbReference type="EMBL" id="KAK8100516.1"/>
    </source>
</evidence>
<evidence type="ECO:0000313" key="11">
    <source>
        <dbReference type="Proteomes" id="UP001392437"/>
    </source>
</evidence>
<keyword evidence="6 8" id="KW-0472">Membrane</keyword>
<evidence type="ECO:0000256" key="3">
    <source>
        <dbReference type="ARBA" id="ARBA00022448"/>
    </source>
</evidence>
<dbReference type="InterPro" id="IPR050360">
    <property type="entry name" value="MFS_Sugar_Transporters"/>
</dbReference>
<keyword evidence="5 8" id="KW-1133">Transmembrane helix</keyword>
<evidence type="ECO:0000256" key="2">
    <source>
        <dbReference type="ARBA" id="ARBA00010992"/>
    </source>
</evidence>
<comment type="caution">
    <text evidence="10">The sequence shown here is derived from an EMBL/GenBank/DDBJ whole genome shotgun (WGS) entry which is preliminary data.</text>
</comment>
<feature type="transmembrane region" description="Helical" evidence="8">
    <location>
        <begin position="372"/>
        <end position="390"/>
    </location>
</feature>
<evidence type="ECO:0000256" key="6">
    <source>
        <dbReference type="ARBA" id="ARBA00023136"/>
    </source>
</evidence>
<feature type="transmembrane region" description="Helical" evidence="8">
    <location>
        <begin position="131"/>
        <end position="147"/>
    </location>
</feature>
<reference evidence="10 11" key="1">
    <citation type="submission" date="2023-01" db="EMBL/GenBank/DDBJ databases">
        <title>Analysis of 21 Apiospora genomes using comparative genomics revels a genus with tremendous synthesis potential of carbohydrate active enzymes and secondary metabolites.</title>
        <authorList>
            <person name="Sorensen T."/>
        </authorList>
    </citation>
    <scope>NUCLEOTIDE SEQUENCE [LARGE SCALE GENOMIC DNA]</scope>
    <source>
        <strain evidence="10 11">CBS 117206</strain>
    </source>
</reference>
<evidence type="ECO:0000256" key="4">
    <source>
        <dbReference type="ARBA" id="ARBA00022692"/>
    </source>
</evidence>
<dbReference type="EMBL" id="JAQQWP010000009">
    <property type="protein sequence ID" value="KAK8100516.1"/>
    <property type="molecule type" value="Genomic_DNA"/>
</dbReference>
<dbReference type="PANTHER" id="PTHR48022">
    <property type="entry name" value="PLASTIDIC GLUCOSE TRANSPORTER 4"/>
    <property type="match status" value="1"/>
</dbReference>
<evidence type="ECO:0000256" key="7">
    <source>
        <dbReference type="RuleBase" id="RU003346"/>
    </source>
</evidence>
<dbReference type="Gene3D" id="1.20.1250.20">
    <property type="entry name" value="MFS general substrate transporter like domains"/>
    <property type="match status" value="1"/>
</dbReference>
<dbReference type="InterPro" id="IPR003663">
    <property type="entry name" value="Sugar/inositol_transpt"/>
</dbReference>
<evidence type="ECO:0000256" key="8">
    <source>
        <dbReference type="SAM" id="Phobius"/>
    </source>
</evidence>
<feature type="transmembrane region" description="Helical" evidence="8">
    <location>
        <begin position="345"/>
        <end position="363"/>
    </location>
</feature>
<dbReference type="FunFam" id="1.20.1250.20:FF:000078">
    <property type="entry name" value="MFS maltose transporter, putative"/>
    <property type="match status" value="1"/>
</dbReference>
<dbReference type="NCBIfam" id="TIGR00879">
    <property type="entry name" value="SP"/>
    <property type="match status" value="1"/>
</dbReference>
<dbReference type="GO" id="GO:0005351">
    <property type="term" value="F:carbohydrate:proton symporter activity"/>
    <property type="evidence" value="ECO:0007669"/>
    <property type="project" value="TreeGrafter"/>
</dbReference>
<feature type="transmembrane region" description="Helical" evidence="8">
    <location>
        <begin position="49"/>
        <end position="76"/>
    </location>
</feature>
<proteinExistence type="inferred from homology"/>
<dbReference type="InterPro" id="IPR020846">
    <property type="entry name" value="MFS_dom"/>
</dbReference>
<evidence type="ECO:0000259" key="9">
    <source>
        <dbReference type="PROSITE" id="PS50850"/>
    </source>
</evidence>
<organism evidence="10 11">
    <name type="scientific">Apiospora kogelbergensis</name>
    <dbReference type="NCBI Taxonomy" id="1337665"/>
    <lineage>
        <taxon>Eukaryota</taxon>
        <taxon>Fungi</taxon>
        <taxon>Dikarya</taxon>
        <taxon>Ascomycota</taxon>
        <taxon>Pezizomycotina</taxon>
        <taxon>Sordariomycetes</taxon>
        <taxon>Xylariomycetidae</taxon>
        <taxon>Amphisphaeriales</taxon>
        <taxon>Apiosporaceae</taxon>
        <taxon>Apiospora</taxon>
    </lineage>
</organism>
<feature type="transmembrane region" description="Helical" evidence="8">
    <location>
        <begin position="96"/>
        <end position="119"/>
    </location>
</feature>
<sequence length="526" mass="57924">MRSTERTGAGLDLSPAASKVNLEHEEDAQTAAEESPLTLSQAFSYYRKAVMWSLMASMATIMESYMLILVNSFFAYPEFLKTFGHKLPSGAYTISTSWQISLIMASMVGLIVGVFMNGLLIDRFGYRRTMACSHVIVLGLIFITFFARSLEILLVGFLLISIPCGVFAAATPGYAAEICPTVLRGYLTTYVNLCWVIGHLIAAGVLYAKLEDPTEWSWRLPFAIQWLWPPFLAVGCWLAPESPWWLVRKGRTDEANGVLDRVITAPEGAINKTAVIAAIAHTIATERSIGVGSTYLDCFRGTNRRRTEIAMISWGCQILPGFAIQNYITYFFTMAGIPASDSFKLVLGTYSIAFVGTVLSWFVQKRFGRRDIYLTGLIVMVAPMALVGFLDLAPASSNIRWAQAALLLVWFLCYGTTIGPIPYAIAAEVGAVELRSKTISLARNTYYFLSIINTIAAPYMLNGSAGNLKGKAAFPAAGFTLILAVWSFFRLPETKNMSPETLDRLFDDRVPARQFLQKSKNAAAAV</sequence>
<accession>A0AAW0QDT7</accession>
<keyword evidence="4 8" id="KW-0812">Transmembrane</keyword>
<feature type="transmembrane region" description="Helical" evidence="8">
    <location>
        <begin position="309"/>
        <end position="333"/>
    </location>
</feature>
<gene>
    <name evidence="10" type="ORF">PG999_010890</name>
</gene>
<feature type="transmembrane region" description="Helical" evidence="8">
    <location>
        <begin position="446"/>
        <end position="466"/>
    </location>
</feature>
<protein>
    <submittedName>
        <fullName evidence="10">General alpha-glucoside permease</fullName>
    </submittedName>
</protein>
<comment type="subcellular location">
    <subcellularLocation>
        <location evidence="1">Membrane</location>
        <topology evidence="1">Multi-pass membrane protein</topology>
    </subcellularLocation>
</comment>
<feature type="transmembrane region" description="Helical" evidence="8">
    <location>
        <begin position="187"/>
        <end position="208"/>
    </location>
</feature>
<dbReference type="Pfam" id="PF00083">
    <property type="entry name" value="Sugar_tr"/>
    <property type="match status" value="1"/>
</dbReference>
<keyword evidence="3 7" id="KW-0813">Transport</keyword>
<feature type="domain" description="Major facilitator superfamily (MFS) profile" evidence="9">
    <location>
        <begin position="52"/>
        <end position="495"/>
    </location>
</feature>
<dbReference type="SUPFAM" id="SSF103473">
    <property type="entry name" value="MFS general substrate transporter"/>
    <property type="match status" value="1"/>
</dbReference>
<dbReference type="PANTHER" id="PTHR48022:SF5">
    <property type="entry name" value="ALPHA-GLUCOSIDES PERMEASE MPH2-RELATED"/>
    <property type="match status" value="1"/>
</dbReference>
<dbReference type="PROSITE" id="PS50850">
    <property type="entry name" value="MFS"/>
    <property type="match status" value="1"/>
</dbReference>
<evidence type="ECO:0000256" key="1">
    <source>
        <dbReference type="ARBA" id="ARBA00004141"/>
    </source>
</evidence>
<dbReference type="InterPro" id="IPR036259">
    <property type="entry name" value="MFS_trans_sf"/>
</dbReference>
<feature type="transmembrane region" description="Helical" evidence="8">
    <location>
        <begin position="153"/>
        <end position="175"/>
    </location>
</feature>
<dbReference type="AlphaFoldDB" id="A0AAW0QDT7"/>
<dbReference type="Proteomes" id="UP001392437">
    <property type="component" value="Unassembled WGS sequence"/>
</dbReference>
<dbReference type="InterPro" id="IPR005828">
    <property type="entry name" value="MFS_sugar_transport-like"/>
</dbReference>
<feature type="transmembrane region" description="Helical" evidence="8">
    <location>
        <begin position="472"/>
        <end position="489"/>
    </location>
</feature>
<keyword evidence="11" id="KW-1185">Reference proteome</keyword>
<evidence type="ECO:0000256" key="5">
    <source>
        <dbReference type="ARBA" id="ARBA00022989"/>
    </source>
</evidence>
<name>A0AAW0QDT7_9PEZI</name>
<comment type="similarity">
    <text evidence="2 7">Belongs to the major facilitator superfamily. Sugar transporter (TC 2.A.1.1) family.</text>
</comment>
<feature type="transmembrane region" description="Helical" evidence="8">
    <location>
        <begin position="220"/>
        <end position="239"/>
    </location>
</feature>
<feature type="transmembrane region" description="Helical" evidence="8">
    <location>
        <begin position="402"/>
        <end position="425"/>
    </location>
</feature>
<dbReference type="GO" id="GO:0016020">
    <property type="term" value="C:membrane"/>
    <property type="evidence" value="ECO:0007669"/>
    <property type="project" value="UniProtKB-SubCell"/>
</dbReference>